<reference evidence="2 3" key="1">
    <citation type="journal article" date="2019" name="J. Hered.">
        <title>An Improved Genome Assembly for Drosophila navojoa, the Basal Species in the mojavensis Cluster.</title>
        <authorList>
            <person name="Vanderlinde T."/>
            <person name="Dupim E.G."/>
            <person name="Nazario-Yepiz N.O."/>
            <person name="Carvalho A.B."/>
        </authorList>
    </citation>
    <scope>NUCLEOTIDE SEQUENCE [LARGE SCALE GENOMIC DNA]</scope>
    <source>
        <strain evidence="2">Navoj_Jal97</strain>
        <tissue evidence="2">Whole organism</tissue>
    </source>
</reference>
<name>A0A484B0K5_DRONA</name>
<comment type="caution">
    <text evidence="2">The sequence shown here is derived from an EMBL/GenBank/DDBJ whole genome shotgun (WGS) entry which is preliminary data.</text>
</comment>
<feature type="region of interest" description="Disordered" evidence="1">
    <location>
        <begin position="151"/>
        <end position="186"/>
    </location>
</feature>
<sequence>MLLTMRRQNEVISSQQHSTTTAPATPSPPTASQSATPGLSLVPTSPVAAQDSLNTPTTPLIRNPLQSFAAPPAPPPIAVPASAPAFGYYNSTTSSVAASVPAPSYLHHAPTPAGKDSAGHSVELDEYVDILQVQQLLLDSSAAAAAAAHPLPDNHHHHHHQQQQQQLHEHQQQHQQQQLNQQQLAKPRPRINLQKASEYAAQLAQAETSSPASRRVLLDYPSPYLYGNHYHHTPPSEDLVALWFGSNGTAFVNDVGTAAAATTTETAATATGSNTMLQSRKLQENASASGSCERLQNTL</sequence>
<feature type="compositionally biased region" description="Low complexity" evidence="1">
    <location>
        <begin position="13"/>
        <end position="37"/>
    </location>
</feature>
<feature type="compositionally biased region" description="Low complexity" evidence="1">
    <location>
        <begin position="173"/>
        <end position="185"/>
    </location>
</feature>
<evidence type="ECO:0000256" key="1">
    <source>
        <dbReference type="SAM" id="MobiDB-lite"/>
    </source>
</evidence>
<accession>A0A484B0K5</accession>
<gene>
    <name evidence="2" type="ORF">AWZ03_011184</name>
</gene>
<dbReference type="OrthoDB" id="8197458at2759"/>
<dbReference type="Proteomes" id="UP000295192">
    <property type="component" value="Unassembled WGS sequence"/>
</dbReference>
<evidence type="ECO:0000313" key="3">
    <source>
        <dbReference type="Proteomes" id="UP000295192"/>
    </source>
</evidence>
<protein>
    <submittedName>
        <fullName evidence="2">Uncharacterized protein</fullName>
    </submittedName>
</protein>
<keyword evidence="3" id="KW-1185">Reference proteome</keyword>
<feature type="region of interest" description="Disordered" evidence="1">
    <location>
        <begin position="1"/>
        <end position="50"/>
    </location>
</feature>
<evidence type="ECO:0000313" key="2">
    <source>
        <dbReference type="EMBL" id="TDG42399.1"/>
    </source>
</evidence>
<dbReference type="AlphaFoldDB" id="A0A484B0K5"/>
<dbReference type="EMBL" id="LSRL02000236">
    <property type="protein sequence ID" value="TDG42399.1"/>
    <property type="molecule type" value="Genomic_DNA"/>
</dbReference>
<proteinExistence type="predicted"/>
<dbReference type="OMA" id="AFGYYQT"/>
<organism evidence="2 3">
    <name type="scientific">Drosophila navojoa</name>
    <name type="common">Fruit fly</name>
    <dbReference type="NCBI Taxonomy" id="7232"/>
    <lineage>
        <taxon>Eukaryota</taxon>
        <taxon>Metazoa</taxon>
        <taxon>Ecdysozoa</taxon>
        <taxon>Arthropoda</taxon>
        <taxon>Hexapoda</taxon>
        <taxon>Insecta</taxon>
        <taxon>Pterygota</taxon>
        <taxon>Neoptera</taxon>
        <taxon>Endopterygota</taxon>
        <taxon>Diptera</taxon>
        <taxon>Brachycera</taxon>
        <taxon>Muscomorpha</taxon>
        <taxon>Ephydroidea</taxon>
        <taxon>Drosophilidae</taxon>
        <taxon>Drosophila</taxon>
    </lineage>
</organism>